<keyword evidence="7" id="KW-0479">Metal-binding</keyword>
<keyword evidence="6 8" id="KW-0472">Membrane</keyword>
<dbReference type="PANTHER" id="PTHR20855:SF3">
    <property type="entry name" value="LD03007P"/>
    <property type="match status" value="1"/>
</dbReference>
<feature type="transmembrane region" description="Helical" evidence="8">
    <location>
        <begin position="47"/>
        <end position="75"/>
    </location>
</feature>
<feature type="transmembrane region" description="Helical" evidence="8">
    <location>
        <begin position="111"/>
        <end position="130"/>
    </location>
</feature>
<comment type="caution">
    <text evidence="9">The sequence shown here is derived from an EMBL/GenBank/DDBJ whole genome shotgun (WGS) entry which is preliminary data.</text>
</comment>
<evidence type="ECO:0000256" key="6">
    <source>
        <dbReference type="ARBA" id="ARBA00023136"/>
    </source>
</evidence>
<keyword evidence="3" id="KW-1003">Cell membrane</keyword>
<dbReference type="InterPro" id="IPR005744">
    <property type="entry name" value="Hy-lIII"/>
</dbReference>
<keyword evidence="5 8" id="KW-1133">Transmembrane helix</keyword>
<comment type="subcellular location">
    <subcellularLocation>
        <location evidence="1">Cell membrane</location>
        <topology evidence="1">Multi-pass membrane protein</topology>
    </subcellularLocation>
</comment>
<evidence type="ECO:0000313" key="9">
    <source>
        <dbReference type="EMBL" id="NKZ23611.1"/>
    </source>
</evidence>
<feature type="binding site" evidence="7">
    <location>
        <position position="70"/>
    </location>
    <ligand>
        <name>Zn(2+)</name>
        <dbReference type="ChEBI" id="CHEBI:29105"/>
    </ligand>
</feature>
<dbReference type="NCBIfam" id="TIGR01065">
    <property type="entry name" value="hlyIII"/>
    <property type="match status" value="1"/>
</dbReference>
<evidence type="ECO:0000256" key="1">
    <source>
        <dbReference type="ARBA" id="ARBA00004651"/>
    </source>
</evidence>
<gene>
    <name evidence="9" type="ORF">HF964_02160</name>
</gene>
<keyword evidence="4 8" id="KW-0812">Transmembrane</keyword>
<evidence type="ECO:0000256" key="8">
    <source>
        <dbReference type="SAM" id="Phobius"/>
    </source>
</evidence>
<evidence type="ECO:0000313" key="10">
    <source>
        <dbReference type="Proteomes" id="UP000549765"/>
    </source>
</evidence>
<sequence length="214" mass="24253">MQYRETKRYLILYEVLNAVTHGVGFLLAVAGYVVLLVLEAIQHRGGLAMTAFAIYGASVCLFLLMSTLFHSLIFTKAKRVFQIFDHAGIFLVIFGSYTPYCWLAIGGWQGWTIWSVILAMTIAGILYEIFFVGRWLWLSVIIYIVMGWMILLAMPTLWHSLSHLSFWLLFAGGVTYTLGAGVYSIKNIPFGHVWWHIFVLAGAALMYFSILFSV</sequence>
<proteinExistence type="inferred from homology"/>
<feature type="binding site" evidence="7">
    <location>
        <position position="196"/>
    </location>
    <ligand>
        <name>Zn(2+)</name>
        <dbReference type="ChEBI" id="CHEBI:29105"/>
    </ligand>
</feature>
<feature type="transmembrane region" description="Helical" evidence="8">
    <location>
        <begin position="164"/>
        <end position="185"/>
    </location>
</feature>
<evidence type="ECO:0000256" key="4">
    <source>
        <dbReference type="ARBA" id="ARBA00022692"/>
    </source>
</evidence>
<keyword evidence="10" id="KW-1185">Reference proteome</keyword>
<dbReference type="EMBL" id="JAAXPN010000001">
    <property type="protein sequence ID" value="NKZ23611.1"/>
    <property type="molecule type" value="Genomic_DNA"/>
</dbReference>
<dbReference type="GO" id="GO:0005886">
    <property type="term" value="C:plasma membrane"/>
    <property type="evidence" value="ECO:0007669"/>
    <property type="project" value="UniProtKB-SubCell"/>
</dbReference>
<dbReference type="InterPro" id="IPR004254">
    <property type="entry name" value="AdipoR/HlyIII-related"/>
</dbReference>
<protein>
    <submittedName>
        <fullName evidence="9">Hemolysin III family protein</fullName>
    </submittedName>
</protein>
<accession>A0A7X6N0T1</accession>
<dbReference type="GO" id="GO:0140911">
    <property type="term" value="F:pore-forming activity"/>
    <property type="evidence" value="ECO:0007669"/>
    <property type="project" value="InterPro"/>
</dbReference>
<organism evidence="9 10">
    <name type="scientific">Periweissella fabalis</name>
    <dbReference type="NCBI Taxonomy" id="1070421"/>
    <lineage>
        <taxon>Bacteria</taxon>
        <taxon>Bacillati</taxon>
        <taxon>Bacillota</taxon>
        <taxon>Bacilli</taxon>
        <taxon>Lactobacillales</taxon>
        <taxon>Lactobacillaceae</taxon>
        <taxon>Periweissella</taxon>
    </lineage>
</organism>
<dbReference type="PANTHER" id="PTHR20855">
    <property type="entry name" value="ADIPOR/PROGESTIN RECEPTOR-RELATED"/>
    <property type="match status" value="1"/>
</dbReference>
<comment type="similarity">
    <text evidence="2">Belongs to the UPF0073 (Hly-III) family.</text>
</comment>
<reference evidence="9 10" key="1">
    <citation type="submission" date="2020-04" db="EMBL/GenBank/DDBJ databases">
        <title>MicrobeNet Type strains.</title>
        <authorList>
            <person name="Nicholson A.C."/>
        </authorList>
    </citation>
    <scope>NUCLEOTIDE SEQUENCE [LARGE SCALE GENOMIC DNA]</scope>
    <source>
        <strain evidence="9 10">CCUG 61472</strain>
    </source>
</reference>
<evidence type="ECO:0000256" key="3">
    <source>
        <dbReference type="ARBA" id="ARBA00022475"/>
    </source>
</evidence>
<feature type="transmembrane region" description="Helical" evidence="8">
    <location>
        <begin position="12"/>
        <end position="35"/>
    </location>
</feature>
<name>A0A7X6N0T1_9LACO</name>
<feature type="transmembrane region" description="Helical" evidence="8">
    <location>
        <begin position="192"/>
        <end position="212"/>
    </location>
</feature>
<feature type="transmembrane region" description="Helical" evidence="8">
    <location>
        <begin position="135"/>
        <end position="158"/>
    </location>
</feature>
<dbReference type="Proteomes" id="UP000549765">
    <property type="component" value="Unassembled WGS sequence"/>
</dbReference>
<dbReference type="GO" id="GO:0046872">
    <property type="term" value="F:metal ion binding"/>
    <property type="evidence" value="ECO:0007669"/>
    <property type="project" value="UniProtKB-KW"/>
</dbReference>
<dbReference type="Pfam" id="PF03006">
    <property type="entry name" value="HlyIII"/>
    <property type="match status" value="1"/>
</dbReference>
<evidence type="ECO:0000256" key="2">
    <source>
        <dbReference type="ARBA" id="ARBA00008488"/>
    </source>
</evidence>
<evidence type="ECO:0000256" key="7">
    <source>
        <dbReference type="PIRSR" id="PIRSR604254-1"/>
    </source>
</evidence>
<dbReference type="RefSeq" id="WP_168721396.1">
    <property type="nucleotide sequence ID" value="NZ_JAAXPN010000001.1"/>
</dbReference>
<feature type="binding site" evidence="7">
    <location>
        <position position="192"/>
    </location>
    <ligand>
        <name>Zn(2+)</name>
        <dbReference type="ChEBI" id="CHEBI:29105"/>
    </ligand>
</feature>
<dbReference type="AlphaFoldDB" id="A0A7X6N0T1"/>
<feature type="transmembrane region" description="Helical" evidence="8">
    <location>
        <begin position="87"/>
        <end position="105"/>
    </location>
</feature>
<evidence type="ECO:0000256" key="5">
    <source>
        <dbReference type="ARBA" id="ARBA00022989"/>
    </source>
</evidence>
<keyword evidence="7" id="KW-0862">Zinc</keyword>